<dbReference type="SUPFAM" id="SSF52777">
    <property type="entry name" value="CoA-dependent acyltransferases"/>
    <property type="match status" value="1"/>
</dbReference>
<dbReference type="PANTHER" id="PTHR38474:SF1">
    <property type="entry name" value="SLR0299 PROTEIN"/>
    <property type="match status" value="1"/>
</dbReference>
<protein>
    <submittedName>
        <fullName evidence="1">Chloramphenicol acetyltransferase</fullName>
    </submittedName>
</protein>
<keyword evidence="2" id="KW-1185">Reference proteome</keyword>
<keyword evidence="1" id="KW-0808">Transferase</keyword>
<dbReference type="SMART" id="SM01059">
    <property type="entry name" value="CAT"/>
    <property type="match status" value="1"/>
</dbReference>
<dbReference type="AlphaFoldDB" id="L8JP28"/>
<gene>
    <name evidence="1" type="ORF">C900_03484</name>
</gene>
<dbReference type="eggNOG" id="COG4845">
    <property type="taxonomic scope" value="Bacteria"/>
</dbReference>
<dbReference type="InterPro" id="IPR001707">
    <property type="entry name" value="Cmp_AcTrfase"/>
</dbReference>
<dbReference type="PANTHER" id="PTHR38474">
    <property type="entry name" value="SLR0299 PROTEIN"/>
    <property type="match status" value="1"/>
</dbReference>
<accession>L8JP28</accession>
<dbReference type="InterPro" id="IPR023213">
    <property type="entry name" value="CAT-like_dom_sf"/>
</dbReference>
<dbReference type="PATRIC" id="fig|1237149.3.peg.3245"/>
<dbReference type="STRING" id="1237149.C900_03484"/>
<dbReference type="Proteomes" id="UP000011135">
    <property type="component" value="Unassembled WGS sequence"/>
</dbReference>
<comment type="caution">
    <text evidence="1">The sequence shown here is derived from an EMBL/GenBank/DDBJ whole genome shotgun (WGS) entry which is preliminary data.</text>
</comment>
<evidence type="ECO:0000313" key="1">
    <source>
        <dbReference type="EMBL" id="ELR70711.1"/>
    </source>
</evidence>
<organism evidence="1 2">
    <name type="scientific">Fulvivirga imtechensis AK7</name>
    <dbReference type="NCBI Taxonomy" id="1237149"/>
    <lineage>
        <taxon>Bacteria</taxon>
        <taxon>Pseudomonadati</taxon>
        <taxon>Bacteroidota</taxon>
        <taxon>Cytophagia</taxon>
        <taxon>Cytophagales</taxon>
        <taxon>Fulvivirgaceae</taxon>
        <taxon>Fulvivirga</taxon>
    </lineage>
</organism>
<name>L8JP28_9BACT</name>
<reference evidence="1 2" key="1">
    <citation type="submission" date="2012-12" db="EMBL/GenBank/DDBJ databases">
        <title>Genome assembly of Fulvivirga imtechensis AK7.</title>
        <authorList>
            <person name="Nupur N."/>
            <person name="Khatri I."/>
            <person name="Kumar R."/>
            <person name="Subramanian S."/>
            <person name="Pinnaka A."/>
        </authorList>
    </citation>
    <scope>NUCLEOTIDE SEQUENCE [LARGE SCALE GENOMIC DNA]</scope>
    <source>
        <strain evidence="1 2">AK7</strain>
    </source>
</reference>
<dbReference type="Pfam" id="PF00302">
    <property type="entry name" value="CAT"/>
    <property type="match status" value="1"/>
</dbReference>
<dbReference type="Gene3D" id="3.30.559.10">
    <property type="entry name" value="Chloramphenicol acetyltransferase-like domain"/>
    <property type="match status" value="1"/>
</dbReference>
<dbReference type="GO" id="GO:0008811">
    <property type="term" value="F:chloramphenicol O-acetyltransferase activity"/>
    <property type="evidence" value="ECO:0007669"/>
    <property type="project" value="InterPro"/>
</dbReference>
<proteinExistence type="predicted"/>
<sequence length="152" mass="17235">MKAVNTIEEFRLRIEGDQIAIYDHVGASSTVPRPDGTFGFSYMPFKESFQEFYASASAEIERVANSTGLEPSGNNEHVVHYSTLPWINFTSLSHARHYATTDSVPKVSFGKLHDKEDKKVMPMSIHAHHALMDGYHVGKYIELFQELMNTRL</sequence>
<dbReference type="EMBL" id="AMZN01000050">
    <property type="protein sequence ID" value="ELR70711.1"/>
    <property type="molecule type" value="Genomic_DNA"/>
</dbReference>
<evidence type="ECO:0000313" key="2">
    <source>
        <dbReference type="Proteomes" id="UP000011135"/>
    </source>
</evidence>